<sequence>MQKNNTNRPAQDSTAFSEVTENKAPVAKIEQYQIFTIERDTTIIDTSLTVKKEYAFNYLRRDIFGLLPFANEGHAYTVLDYGLNSFTTFPEMGFKAKHFGYMDPEDMSYYKVATPLTELYFKTVMQQGQSLDAFITLNTSERLNFSIAYKGLRSLGKYVNQLASNGNFRFTTNYTNPNERYHLQAHFTSQDFSNGENGGIVRTDDFESDDEDFKNRVRLQVYFEDATSFLKGNRYFINHSYHLTNSKSDSKLTLLHQFNYEHKFFEFKQRTLSTTITTDASSVTINRLGDSYRLSDINDQTRYNRMYNKFGASYEHEVLGSFVFFTEDFRFNQYYNRVLLLPDTTIPSTYSDEITTVGGQYSYRKGDLDGKAILTQTLSDQDLSSLDLQLVYQFLESYTLDFHYQAMTQMPDNTYAFFQSNYMTYNWNNSFKNEKVQNIKIKASTPWVNATAQFTSITDFLYFSNDDPTAVQLLVTPKQFDQSVTYFSLKAEKEFTFRKFALDNTLLYQKTDQSEVVLNVPELVLRNTFYYSNHFFKKALFLQTGVTFTYFTDYYADDYNPLLGSFFVQDQKKIGGFPMFDYFVNAKIKQARLFFKAEHFNSSFTSSNFYTAPNYPYRDFMIRFGIIWNFFQ</sequence>
<dbReference type="AlphaFoldDB" id="A0A916XW79"/>
<protein>
    <recommendedName>
        <fullName evidence="3">Porin</fullName>
    </recommendedName>
</protein>
<evidence type="ECO:0000313" key="1">
    <source>
        <dbReference type="EMBL" id="GGD14556.1"/>
    </source>
</evidence>
<gene>
    <name evidence="1" type="ORF">GCM10011343_02040</name>
</gene>
<dbReference type="RefSeq" id="WP_229734071.1">
    <property type="nucleotide sequence ID" value="NZ_BMFG01000001.1"/>
</dbReference>
<dbReference type="InterPro" id="IPR025631">
    <property type="entry name" value="Porin_10"/>
</dbReference>
<name>A0A916XW79_9FLAO</name>
<dbReference type="Proteomes" id="UP000625735">
    <property type="component" value="Unassembled WGS sequence"/>
</dbReference>
<proteinExistence type="predicted"/>
<accession>A0A916XW79</accession>
<reference evidence="1" key="2">
    <citation type="submission" date="2020-09" db="EMBL/GenBank/DDBJ databases">
        <authorList>
            <person name="Sun Q."/>
            <person name="Zhou Y."/>
        </authorList>
    </citation>
    <scope>NUCLEOTIDE SEQUENCE</scope>
    <source>
        <strain evidence="1">CGMCC 1.12506</strain>
    </source>
</reference>
<organism evidence="1 2">
    <name type="scientific">Flavobacterium orientale</name>
    <dbReference type="NCBI Taxonomy" id="1756020"/>
    <lineage>
        <taxon>Bacteria</taxon>
        <taxon>Pseudomonadati</taxon>
        <taxon>Bacteroidota</taxon>
        <taxon>Flavobacteriia</taxon>
        <taxon>Flavobacteriales</taxon>
        <taxon>Flavobacteriaceae</taxon>
        <taxon>Flavobacterium</taxon>
    </lineage>
</organism>
<evidence type="ECO:0000313" key="2">
    <source>
        <dbReference type="Proteomes" id="UP000625735"/>
    </source>
</evidence>
<dbReference type="Pfam" id="PF14121">
    <property type="entry name" value="Porin_10"/>
    <property type="match status" value="1"/>
</dbReference>
<evidence type="ECO:0008006" key="3">
    <source>
        <dbReference type="Google" id="ProtNLM"/>
    </source>
</evidence>
<keyword evidence="2" id="KW-1185">Reference proteome</keyword>
<comment type="caution">
    <text evidence="1">The sequence shown here is derived from an EMBL/GenBank/DDBJ whole genome shotgun (WGS) entry which is preliminary data.</text>
</comment>
<dbReference type="EMBL" id="BMFG01000001">
    <property type="protein sequence ID" value="GGD14556.1"/>
    <property type="molecule type" value="Genomic_DNA"/>
</dbReference>
<reference evidence="1" key="1">
    <citation type="journal article" date="2014" name="Int. J. Syst. Evol. Microbiol.">
        <title>Complete genome sequence of Corynebacterium casei LMG S-19264T (=DSM 44701T), isolated from a smear-ripened cheese.</title>
        <authorList>
            <consortium name="US DOE Joint Genome Institute (JGI-PGF)"/>
            <person name="Walter F."/>
            <person name="Albersmeier A."/>
            <person name="Kalinowski J."/>
            <person name="Ruckert C."/>
        </authorList>
    </citation>
    <scope>NUCLEOTIDE SEQUENCE</scope>
    <source>
        <strain evidence="1">CGMCC 1.12506</strain>
    </source>
</reference>